<dbReference type="AlphaFoldDB" id="A0A100WT94"/>
<dbReference type="EMBL" id="BCSZ01000038">
    <property type="protein sequence ID" value="GAT04055.1"/>
    <property type="molecule type" value="Genomic_DNA"/>
</dbReference>
<feature type="transmembrane region" description="Helical" evidence="6">
    <location>
        <begin position="326"/>
        <end position="345"/>
    </location>
</feature>
<evidence type="ECO:0000256" key="4">
    <source>
        <dbReference type="ARBA" id="ARBA00022989"/>
    </source>
</evidence>
<dbReference type="PANTHER" id="PTHR42718">
    <property type="entry name" value="MAJOR FACILITATOR SUPERFAMILY MULTIDRUG TRANSPORTER MFSC"/>
    <property type="match status" value="1"/>
</dbReference>
<dbReference type="Proteomes" id="UP000069705">
    <property type="component" value="Unassembled WGS sequence"/>
</dbReference>
<dbReference type="RefSeq" id="WP_242413799.1">
    <property type="nucleotide sequence ID" value="NZ_BCSZ01000038.1"/>
</dbReference>
<feature type="transmembrane region" description="Helical" evidence="6">
    <location>
        <begin position="357"/>
        <end position="380"/>
    </location>
</feature>
<dbReference type="Gene3D" id="1.20.1720.10">
    <property type="entry name" value="Multidrug resistance protein D"/>
    <property type="match status" value="1"/>
</dbReference>
<evidence type="ECO:0000256" key="3">
    <source>
        <dbReference type="ARBA" id="ARBA00022692"/>
    </source>
</evidence>
<comment type="caution">
    <text evidence="8">The sequence shown here is derived from an EMBL/GenBank/DDBJ whole genome shotgun (WGS) entry which is preliminary data.</text>
</comment>
<feature type="transmembrane region" description="Helical" evidence="6">
    <location>
        <begin position="78"/>
        <end position="101"/>
    </location>
</feature>
<dbReference type="InterPro" id="IPR020846">
    <property type="entry name" value="MFS_dom"/>
</dbReference>
<gene>
    <name evidence="8" type="ORF">RMCFA_4167</name>
</gene>
<organism evidence="8 9">
    <name type="scientific">Mycolicibacterium fortuitum subsp. acetamidolyticum</name>
    <dbReference type="NCBI Taxonomy" id="144550"/>
    <lineage>
        <taxon>Bacteria</taxon>
        <taxon>Bacillati</taxon>
        <taxon>Actinomycetota</taxon>
        <taxon>Actinomycetes</taxon>
        <taxon>Mycobacteriales</taxon>
        <taxon>Mycobacteriaceae</taxon>
        <taxon>Mycolicibacterium</taxon>
    </lineage>
</organism>
<evidence type="ECO:0000256" key="1">
    <source>
        <dbReference type="ARBA" id="ARBA00004651"/>
    </source>
</evidence>
<dbReference type="GO" id="GO:0005886">
    <property type="term" value="C:plasma membrane"/>
    <property type="evidence" value="ECO:0007669"/>
    <property type="project" value="UniProtKB-SubCell"/>
</dbReference>
<accession>A0A100WT94</accession>
<dbReference type="InterPro" id="IPR036259">
    <property type="entry name" value="MFS_trans_sf"/>
</dbReference>
<proteinExistence type="predicted"/>
<keyword evidence="5 6" id="KW-0472">Membrane</keyword>
<reference evidence="8 9" key="1">
    <citation type="journal article" date="2016" name="Genome Announc.">
        <title>Draft Genome Sequences of Five Rapidly Growing Mycobacterium Species, M. thermoresistibile, M. fortuitum subsp. acetamidolyticum, M. canariasense, M. brisbanense, and M. novocastrense.</title>
        <authorList>
            <person name="Katahira K."/>
            <person name="Ogura Y."/>
            <person name="Gotoh Y."/>
            <person name="Hayashi T."/>
        </authorList>
    </citation>
    <scope>NUCLEOTIDE SEQUENCE [LARGE SCALE GENOMIC DNA]</scope>
    <source>
        <strain evidence="8 9">JCM6368</strain>
    </source>
</reference>
<evidence type="ECO:0000256" key="5">
    <source>
        <dbReference type="ARBA" id="ARBA00023136"/>
    </source>
</evidence>
<dbReference type="GO" id="GO:0022857">
    <property type="term" value="F:transmembrane transporter activity"/>
    <property type="evidence" value="ECO:0007669"/>
    <property type="project" value="InterPro"/>
</dbReference>
<feature type="domain" description="Major facilitator superfamily (MFS) profile" evidence="7">
    <location>
        <begin position="9"/>
        <end position="479"/>
    </location>
</feature>
<feature type="transmembrane region" description="Helical" evidence="6">
    <location>
        <begin position="48"/>
        <end position="66"/>
    </location>
</feature>
<dbReference type="SUPFAM" id="SSF103473">
    <property type="entry name" value="MFS general substrate transporter"/>
    <property type="match status" value="1"/>
</dbReference>
<keyword evidence="2" id="KW-0813">Transport</keyword>
<feature type="transmembrane region" description="Helical" evidence="6">
    <location>
        <begin position="221"/>
        <end position="241"/>
    </location>
</feature>
<dbReference type="PROSITE" id="PS50850">
    <property type="entry name" value="MFS"/>
    <property type="match status" value="1"/>
</dbReference>
<feature type="transmembrane region" description="Helical" evidence="6">
    <location>
        <begin position="164"/>
        <end position="185"/>
    </location>
</feature>
<dbReference type="Gene3D" id="1.20.1250.20">
    <property type="entry name" value="MFS general substrate transporter like domains"/>
    <property type="match status" value="1"/>
</dbReference>
<dbReference type="Pfam" id="PF07690">
    <property type="entry name" value="MFS_1"/>
    <property type="match status" value="1"/>
</dbReference>
<feature type="transmembrane region" description="Helical" evidence="6">
    <location>
        <begin position="137"/>
        <end position="158"/>
    </location>
</feature>
<evidence type="ECO:0000256" key="2">
    <source>
        <dbReference type="ARBA" id="ARBA00022448"/>
    </source>
</evidence>
<dbReference type="CDD" id="cd17321">
    <property type="entry name" value="MFS_MMR_MDR_like"/>
    <property type="match status" value="1"/>
</dbReference>
<evidence type="ECO:0000313" key="9">
    <source>
        <dbReference type="Proteomes" id="UP000069705"/>
    </source>
</evidence>
<feature type="transmembrane region" description="Helical" evidence="6">
    <location>
        <begin position="298"/>
        <end position="319"/>
    </location>
</feature>
<feature type="transmembrane region" description="Helical" evidence="6">
    <location>
        <begin position="197"/>
        <end position="215"/>
    </location>
</feature>
<comment type="subcellular location">
    <subcellularLocation>
        <location evidence="1">Cell membrane</location>
        <topology evidence="1">Multi-pass membrane protein</topology>
    </subcellularLocation>
</comment>
<evidence type="ECO:0000256" key="6">
    <source>
        <dbReference type="SAM" id="Phobius"/>
    </source>
</evidence>
<name>A0A100WT94_MYCFO</name>
<keyword evidence="4 6" id="KW-1133">Transmembrane helix</keyword>
<keyword evidence="3 6" id="KW-0812">Transmembrane</keyword>
<reference evidence="9" key="2">
    <citation type="submission" date="2016-02" db="EMBL/GenBank/DDBJ databases">
        <title>Draft genome sequence of five rapidly growing Mycobacterium species.</title>
        <authorList>
            <person name="Katahira K."/>
            <person name="Gotou Y."/>
            <person name="Iida K."/>
            <person name="Ogura Y."/>
            <person name="Hayashi T."/>
        </authorList>
    </citation>
    <scope>NUCLEOTIDE SEQUENCE [LARGE SCALE GENOMIC DNA]</scope>
    <source>
        <strain evidence="9">JCM6368</strain>
    </source>
</reference>
<protein>
    <submittedName>
        <fullName evidence="8">Arabinose efflux permease family protein</fullName>
    </submittedName>
</protein>
<sequence>MAPRRSVLTLIAAYLGLFIGLVDANAVNLPLPAIGERLGGGVTGAQWTIDAYNVTFAALLLTSGSLGDRFSRRRVLRIGLVAFAAASAACALAPSLTWLLVARATQGLGAAMMLPQGLAVAAAAFPDPRGRARATPAWAMAAAGSTALGPLLGGALAETVGWRWIFWVNVPVCVLALAASATHLPDSRDPDAARLDLPAQCLAILTLGATTLVLVEGHDWRWQQTTLVSATAVAAFVTFLAAQRRSPRPMLPLDLFGSRQLVGALVATFTMTFGIYGLLLVNSFAFQQLRGASALTTAVWFLPMAVVYLVVIPVANMLARRSGPRLPMAVGLVLMAAGSLLYAAAGPHAAIGWLELSFVLAGTGLTLTTGPAVTLAMAAIPVRRAGMAAGVVNLSRLLGITHPDARARTDHREGVMSCVTRKSWPRPPSWTSRRWPRCSPIRPAARCCSRSTTAAPCLPGFWQRKRGSAAPRPVAIWPR</sequence>
<feature type="transmembrane region" description="Helical" evidence="6">
    <location>
        <begin position="261"/>
        <end position="286"/>
    </location>
</feature>
<evidence type="ECO:0000259" key="7">
    <source>
        <dbReference type="PROSITE" id="PS50850"/>
    </source>
</evidence>
<evidence type="ECO:0000313" key="8">
    <source>
        <dbReference type="EMBL" id="GAT04055.1"/>
    </source>
</evidence>
<dbReference type="InterPro" id="IPR011701">
    <property type="entry name" value="MFS"/>
</dbReference>
<dbReference type="PANTHER" id="PTHR42718:SF9">
    <property type="entry name" value="MAJOR FACILITATOR SUPERFAMILY MULTIDRUG TRANSPORTER MFSC"/>
    <property type="match status" value="1"/>
</dbReference>